<protein>
    <submittedName>
        <fullName evidence="2">Uncharacterized protein</fullName>
    </submittedName>
</protein>
<gene>
    <name evidence="2" type="ORF">PCOR1329_LOCUS33766</name>
</gene>
<comment type="caution">
    <text evidence="2">The sequence shown here is derived from an EMBL/GenBank/DDBJ whole genome shotgun (WGS) entry which is preliminary data.</text>
</comment>
<evidence type="ECO:0000313" key="2">
    <source>
        <dbReference type="EMBL" id="CAK0837621.1"/>
    </source>
</evidence>
<keyword evidence="3" id="KW-1185">Reference proteome</keyword>
<sequence length="119" mass="12623">MAAPRASHRVECEKGLDRVASKAPDAEILVPELDSPDGWRVMGPSRVRVTAPVRQFLEHALYDLTHGIPPGVPSPPPRGAAGVAEGTARREQMALHRVAAGRAARARGGGPWRLGSGRP</sequence>
<evidence type="ECO:0000256" key="1">
    <source>
        <dbReference type="SAM" id="MobiDB-lite"/>
    </source>
</evidence>
<feature type="compositionally biased region" description="Gly residues" evidence="1">
    <location>
        <begin position="107"/>
        <end position="119"/>
    </location>
</feature>
<feature type="region of interest" description="Disordered" evidence="1">
    <location>
        <begin position="68"/>
        <end position="119"/>
    </location>
</feature>
<proteinExistence type="predicted"/>
<accession>A0ABN9SYJ2</accession>
<dbReference type="Proteomes" id="UP001189429">
    <property type="component" value="Unassembled WGS sequence"/>
</dbReference>
<evidence type="ECO:0000313" key="3">
    <source>
        <dbReference type="Proteomes" id="UP001189429"/>
    </source>
</evidence>
<reference evidence="2" key="1">
    <citation type="submission" date="2023-10" db="EMBL/GenBank/DDBJ databases">
        <authorList>
            <person name="Chen Y."/>
            <person name="Shah S."/>
            <person name="Dougan E. K."/>
            <person name="Thang M."/>
            <person name="Chan C."/>
        </authorList>
    </citation>
    <scope>NUCLEOTIDE SEQUENCE [LARGE SCALE GENOMIC DNA]</scope>
</reference>
<dbReference type="EMBL" id="CAUYUJ010014167">
    <property type="protein sequence ID" value="CAK0837621.1"/>
    <property type="molecule type" value="Genomic_DNA"/>
</dbReference>
<name>A0ABN9SYJ2_9DINO</name>
<organism evidence="2 3">
    <name type="scientific">Prorocentrum cordatum</name>
    <dbReference type="NCBI Taxonomy" id="2364126"/>
    <lineage>
        <taxon>Eukaryota</taxon>
        <taxon>Sar</taxon>
        <taxon>Alveolata</taxon>
        <taxon>Dinophyceae</taxon>
        <taxon>Prorocentrales</taxon>
        <taxon>Prorocentraceae</taxon>
        <taxon>Prorocentrum</taxon>
    </lineage>
</organism>